<dbReference type="Proteomes" id="UP001386955">
    <property type="component" value="Unassembled WGS sequence"/>
</dbReference>
<accession>A0AAN9RXQ7</accession>
<protein>
    <submittedName>
        <fullName evidence="1">Uncharacterized protein</fullName>
    </submittedName>
</protein>
<keyword evidence="2" id="KW-1185">Reference proteome</keyword>
<proteinExistence type="predicted"/>
<comment type="caution">
    <text evidence="1">The sequence shown here is derived from an EMBL/GenBank/DDBJ whole genome shotgun (WGS) entry which is preliminary data.</text>
</comment>
<gene>
    <name evidence="1" type="ORF">VNO78_30946</name>
</gene>
<evidence type="ECO:0000313" key="1">
    <source>
        <dbReference type="EMBL" id="KAK7385232.1"/>
    </source>
</evidence>
<organism evidence="1 2">
    <name type="scientific">Psophocarpus tetragonolobus</name>
    <name type="common">Winged bean</name>
    <name type="synonym">Dolichos tetragonolobus</name>
    <dbReference type="NCBI Taxonomy" id="3891"/>
    <lineage>
        <taxon>Eukaryota</taxon>
        <taxon>Viridiplantae</taxon>
        <taxon>Streptophyta</taxon>
        <taxon>Embryophyta</taxon>
        <taxon>Tracheophyta</taxon>
        <taxon>Spermatophyta</taxon>
        <taxon>Magnoliopsida</taxon>
        <taxon>eudicotyledons</taxon>
        <taxon>Gunneridae</taxon>
        <taxon>Pentapetalae</taxon>
        <taxon>rosids</taxon>
        <taxon>fabids</taxon>
        <taxon>Fabales</taxon>
        <taxon>Fabaceae</taxon>
        <taxon>Papilionoideae</taxon>
        <taxon>50 kb inversion clade</taxon>
        <taxon>NPAAA clade</taxon>
        <taxon>indigoferoid/millettioid clade</taxon>
        <taxon>Phaseoleae</taxon>
        <taxon>Psophocarpus</taxon>
    </lineage>
</organism>
<dbReference type="EMBL" id="JAYMYS010000008">
    <property type="protein sequence ID" value="KAK7385232.1"/>
    <property type="molecule type" value="Genomic_DNA"/>
</dbReference>
<sequence>MYGLENGVFGSGDSSCVCCAVVWVAPLQHGEDWGMGIALCTVMTSIEAVVRKLKDIYNIRFIMQNKGEQYIDFGVHTNRKPPLQDL</sequence>
<name>A0AAN9RXQ7_PSOTE</name>
<evidence type="ECO:0000313" key="2">
    <source>
        <dbReference type="Proteomes" id="UP001386955"/>
    </source>
</evidence>
<dbReference type="AlphaFoldDB" id="A0AAN9RXQ7"/>
<reference evidence="1 2" key="1">
    <citation type="submission" date="2024-01" db="EMBL/GenBank/DDBJ databases">
        <title>The genomes of 5 underutilized Papilionoideae crops provide insights into root nodulation and disease resistanc.</title>
        <authorList>
            <person name="Jiang F."/>
        </authorList>
    </citation>
    <scope>NUCLEOTIDE SEQUENCE [LARGE SCALE GENOMIC DNA]</scope>
    <source>
        <strain evidence="1">DUOXIRENSHENG_FW03</strain>
        <tissue evidence="1">Leaves</tissue>
    </source>
</reference>